<reference evidence="5" key="1">
    <citation type="submission" date="2023-05" db="EMBL/GenBank/DDBJ databases">
        <authorList>
            <person name="Huff M."/>
        </authorList>
    </citation>
    <scope>NUCLEOTIDE SEQUENCE</scope>
</reference>
<gene>
    <name evidence="5" type="ORF">FPE_LOCUS3472</name>
</gene>
<sequence length="447" mass="50311">MENICEFCMALRPIVYCKSDAARLCLFCDAKVHSANALSSRHPRTLVCEACRRRPVYVRCFDHEMFMCRSCDNSHHASSQHQKKVVRSYVGCPSALDFAALWGFDLNESENKSIFKDHYVFASVTADSESEEGSCSQQTEVVKDDNCQKNTCMSIILQQILDLKRLQLSEGSDNSCLVRGKGKADQSSVKGDAVSKVQMEHSLDQHYKIQYMGSPQEEMPEESFLSQLGHLISTENSLQGDTFWQCKSPAFSNELWPQNMQDIGVCDELQCFDDLRIPDVDLTFQKHSSFSKPESFLARTMEDISGATSACIVQSADANKVFNSSDQVLHFQTINEYPHPIQPSYSTSSFSVSRITVESSTEYKDDGLFPKVNEQLLLGNSSTPENAKLDGKENVIMKSKGKAARWYEKRVRYSSQKAKSDGKKRGKGKFLRAQAYESESVSVTRSF</sequence>
<dbReference type="PANTHER" id="PTHR31717:SF40">
    <property type="entry name" value="ZINC FINGER PROTEIN CONSTANS-LIKE 10"/>
    <property type="match status" value="1"/>
</dbReference>
<evidence type="ECO:0000256" key="3">
    <source>
        <dbReference type="ARBA" id="ARBA00022833"/>
    </source>
</evidence>
<dbReference type="CDD" id="cd19821">
    <property type="entry name" value="Bbox1_BBX-like"/>
    <property type="match status" value="1"/>
</dbReference>
<evidence type="ECO:0000256" key="2">
    <source>
        <dbReference type="ARBA" id="ARBA00022771"/>
    </source>
</evidence>
<keyword evidence="1" id="KW-0479">Metal-binding</keyword>
<dbReference type="PANTHER" id="PTHR31717">
    <property type="entry name" value="ZINC FINGER PROTEIN CONSTANS-LIKE 10"/>
    <property type="match status" value="1"/>
</dbReference>
<evidence type="ECO:0000256" key="1">
    <source>
        <dbReference type="ARBA" id="ARBA00022723"/>
    </source>
</evidence>
<proteinExistence type="predicted"/>
<dbReference type="SMART" id="SM00336">
    <property type="entry name" value="BBOX"/>
    <property type="match status" value="2"/>
</dbReference>
<dbReference type="InterPro" id="IPR000315">
    <property type="entry name" value="Znf_B-box"/>
</dbReference>
<dbReference type="InterPro" id="IPR049808">
    <property type="entry name" value="CONSTANS-like_Bbox1"/>
</dbReference>
<dbReference type="AlphaFoldDB" id="A0AAD2DIP3"/>
<evidence type="ECO:0000313" key="5">
    <source>
        <dbReference type="EMBL" id="CAI9756042.1"/>
    </source>
</evidence>
<organism evidence="5 6">
    <name type="scientific">Fraxinus pennsylvanica</name>
    <dbReference type="NCBI Taxonomy" id="56036"/>
    <lineage>
        <taxon>Eukaryota</taxon>
        <taxon>Viridiplantae</taxon>
        <taxon>Streptophyta</taxon>
        <taxon>Embryophyta</taxon>
        <taxon>Tracheophyta</taxon>
        <taxon>Spermatophyta</taxon>
        <taxon>Magnoliopsida</taxon>
        <taxon>eudicotyledons</taxon>
        <taxon>Gunneridae</taxon>
        <taxon>Pentapetalae</taxon>
        <taxon>asterids</taxon>
        <taxon>lamiids</taxon>
        <taxon>Lamiales</taxon>
        <taxon>Oleaceae</taxon>
        <taxon>Oleeae</taxon>
        <taxon>Fraxinus</taxon>
    </lineage>
</organism>
<dbReference type="GO" id="GO:0008270">
    <property type="term" value="F:zinc ion binding"/>
    <property type="evidence" value="ECO:0007669"/>
    <property type="project" value="UniProtKB-KW"/>
</dbReference>
<feature type="domain" description="B box-type" evidence="4">
    <location>
        <begin position="1"/>
        <end position="47"/>
    </location>
</feature>
<protein>
    <recommendedName>
        <fullName evidence="4">B box-type domain-containing protein</fullName>
    </recommendedName>
</protein>
<keyword evidence="2" id="KW-0863">Zinc-finger</keyword>
<keyword evidence="3" id="KW-0862">Zinc</keyword>
<evidence type="ECO:0000259" key="4">
    <source>
        <dbReference type="SMART" id="SM00336"/>
    </source>
</evidence>
<evidence type="ECO:0000313" key="6">
    <source>
        <dbReference type="Proteomes" id="UP000834106"/>
    </source>
</evidence>
<dbReference type="Proteomes" id="UP000834106">
    <property type="component" value="Chromosome 2"/>
</dbReference>
<keyword evidence="6" id="KW-1185">Reference proteome</keyword>
<dbReference type="EMBL" id="OU503037">
    <property type="protein sequence ID" value="CAI9756042.1"/>
    <property type="molecule type" value="Genomic_DNA"/>
</dbReference>
<name>A0AAD2DIP3_9LAMI</name>
<feature type="domain" description="B box-type" evidence="4">
    <location>
        <begin position="48"/>
        <end position="86"/>
    </location>
</feature>
<accession>A0AAD2DIP3</accession>